<dbReference type="AlphaFoldDB" id="A0A164DIA5"/>
<gene>
    <name evidence="9" type="ORF">APZ42_010203</name>
</gene>
<name>A0A164DIA5_9CRUS</name>
<dbReference type="PANTHER" id="PTHR24559:SF444">
    <property type="entry name" value="REVERSE TRANSCRIPTASE DOMAIN-CONTAINING PROTEIN"/>
    <property type="match status" value="1"/>
</dbReference>
<feature type="non-terminal residue" evidence="9">
    <location>
        <position position="1"/>
    </location>
</feature>
<dbReference type="STRING" id="35525.A0A164DIA5"/>
<dbReference type="Proteomes" id="UP000076858">
    <property type="component" value="Unassembled WGS sequence"/>
</dbReference>
<comment type="caution">
    <text evidence="9">The sequence shown here is derived from an EMBL/GenBank/DDBJ whole genome shotgun (WGS) entry which is preliminary data.</text>
</comment>
<reference evidence="9 10" key="1">
    <citation type="submission" date="2016-03" db="EMBL/GenBank/DDBJ databases">
        <title>EvidentialGene: Evidence-directed Construction of Genes on Genomes.</title>
        <authorList>
            <person name="Gilbert D.G."/>
            <person name="Choi J.-H."/>
            <person name="Mockaitis K."/>
            <person name="Colbourne J."/>
            <person name="Pfrender M."/>
        </authorList>
    </citation>
    <scope>NUCLEOTIDE SEQUENCE [LARGE SCALE GENOMIC DNA]</scope>
    <source>
        <strain evidence="9 10">Xinb3</strain>
        <tissue evidence="9">Complete organism</tissue>
    </source>
</reference>
<evidence type="ECO:0000259" key="8">
    <source>
        <dbReference type="Pfam" id="PF00078"/>
    </source>
</evidence>
<protein>
    <recommendedName>
        <fullName evidence="8">Reverse transcriptase domain-containing protein</fullName>
    </recommendedName>
</protein>
<dbReference type="FunFam" id="3.10.10.10:FF:000007">
    <property type="entry name" value="Retrovirus-related Pol polyprotein from transposon 17.6-like Protein"/>
    <property type="match status" value="1"/>
</dbReference>
<dbReference type="Gene3D" id="3.10.10.10">
    <property type="entry name" value="HIV Type 1 Reverse Transcriptase, subunit A, domain 1"/>
    <property type="match status" value="1"/>
</dbReference>
<evidence type="ECO:0000256" key="3">
    <source>
        <dbReference type="ARBA" id="ARBA00022695"/>
    </source>
</evidence>
<evidence type="ECO:0000256" key="2">
    <source>
        <dbReference type="ARBA" id="ARBA00022679"/>
    </source>
</evidence>
<evidence type="ECO:0000256" key="4">
    <source>
        <dbReference type="ARBA" id="ARBA00022722"/>
    </source>
</evidence>
<accession>A0A164DIA5</accession>
<dbReference type="InterPro" id="IPR053134">
    <property type="entry name" value="RNA-dir_DNA_polymerase"/>
</dbReference>
<feature type="domain" description="Reverse transcriptase" evidence="8">
    <location>
        <begin position="2"/>
        <end position="94"/>
    </location>
</feature>
<keyword evidence="6" id="KW-0378">Hydrolase</keyword>
<evidence type="ECO:0000313" key="10">
    <source>
        <dbReference type="Proteomes" id="UP000076858"/>
    </source>
</evidence>
<dbReference type="GO" id="GO:0004519">
    <property type="term" value="F:endonuclease activity"/>
    <property type="evidence" value="ECO:0007669"/>
    <property type="project" value="UniProtKB-KW"/>
</dbReference>
<dbReference type="InterPro" id="IPR000477">
    <property type="entry name" value="RT_dom"/>
</dbReference>
<dbReference type="Pfam" id="PF00078">
    <property type="entry name" value="RVT_1"/>
    <property type="match status" value="1"/>
</dbReference>
<sequence>LNAVTKRDVYPLPRIDDVLDRLAGAHFFSCLDLASGYWQVPVAPEDQEKTAFITPDGLYSFVRLPFGLNCAPATFQRLMDKVLAGLKWNMCLVYL</sequence>
<dbReference type="InterPro" id="IPR043128">
    <property type="entry name" value="Rev_trsase/Diguanyl_cyclase"/>
</dbReference>
<keyword evidence="4" id="KW-0540">Nuclease</keyword>
<dbReference type="GO" id="GO:0006508">
    <property type="term" value="P:proteolysis"/>
    <property type="evidence" value="ECO:0007669"/>
    <property type="project" value="UniProtKB-KW"/>
</dbReference>
<feature type="non-terminal residue" evidence="9">
    <location>
        <position position="95"/>
    </location>
</feature>
<dbReference type="InterPro" id="IPR043502">
    <property type="entry name" value="DNA/RNA_pol_sf"/>
</dbReference>
<evidence type="ECO:0000256" key="6">
    <source>
        <dbReference type="ARBA" id="ARBA00022801"/>
    </source>
</evidence>
<keyword evidence="3" id="KW-0548">Nucleotidyltransferase</keyword>
<evidence type="ECO:0000256" key="1">
    <source>
        <dbReference type="ARBA" id="ARBA00022670"/>
    </source>
</evidence>
<dbReference type="CDD" id="cd01647">
    <property type="entry name" value="RT_LTR"/>
    <property type="match status" value="1"/>
</dbReference>
<dbReference type="EMBL" id="LRGB01027114">
    <property type="protein sequence ID" value="KZR95812.1"/>
    <property type="molecule type" value="Genomic_DNA"/>
</dbReference>
<dbReference type="PANTHER" id="PTHR24559">
    <property type="entry name" value="TRANSPOSON TY3-I GAG-POL POLYPROTEIN"/>
    <property type="match status" value="1"/>
</dbReference>
<evidence type="ECO:0000256" key="5">
    <source>
        <dbReference type="ARBA" id="ARBA00022759"/>
    </source>
</evidence>
<dbReference type="GO" id="GO:0003964">
    <property type="term" value="F:RNA-directed DNA polymerase activity"/>
    <property type="evidence" value="ECO:0007669"/>
    <property type="project" value="UniProtKB-KW"/>
</dbReference>
<evidence type="ECO:0000256" key="7">
    <source>
        <dbReference type="ARBA" id="ARBA00022918"/>
    </source>
</evidence>
<proteinExistence type="predicted"/>
<dbReference type="Gene3D" id="3.30.70.270">
    <property type="match status" value="1"/>
</dbReference>
<evidence type="ECO:0000313" key="9">
    <source>
        <dbReference type="EMBL" id="KZR95812.1"/>
    </source>
</evidence>
<keyword evidence="1" id="KW-0645">Protease</keyword>
<dbReference type="SUPFAM" id="SSF56672">
    <property type="entry name" value="DNA/RNA polymerases"/>
    <property type="match status" value="1"/>
</dbReference>
<keyword evidence="5" id="KW-0255">Endonuclease</keyword>
<keyword evidence="7" id="KW-0695">RNA-directed DNA polymerase</keyword>
<organism evidence="9 10">
    <name type="scientific">Daphnia magna</name>
    <dbReference type="NCBI Taxonomy" id="35525"/>
    <lineage>
        <taxon>Eukaryota</taxon>
        <taxon>Metazoa</taxon>
        <taxon>Ecdysozoa</taxon>
        <taxon>Arthropoda</taxon>
        <taxon>Crustacea</taxon>
        <taxon>Branchiopoda</taxon>
        <taxon>Diplostraca</taxon>
        <taxon>Cladocera</taxon>
        <taxon>Anomopoda</taxon>
        <taxon>Daphniidae</taxon>
        <taxon>Daphnia</taxon>
    </lineage>
</organism>
<dbReference type="GO" id="GO:0008233">
    <property type="term" value="F:peptidase activity"/>
    <property type="evidence" value="ECO:0007669"/>
    <property type="project" value="UniProtKB-KW"/>
</dbReference>
<keyword evidence="10" id="KW-1185">Reference proteome</keyword>
<keyword evidence="2" id="KW-0808">Transferase</keyword>